<feature type="compositionally biased region" description="Pro residues" evidence="2">
    <location>
        <begin position="868"/>
        <end position="884"/>
    </location>
</feature>
<feature type="region of interest" description="Disordered" evidence="2">
    <location>
        <begin position="1"/>
        <end position="66"/>
    </location>
</feature>
<protein>
    <submittedName>
        <fullName evidence="5">Retrovirus-related Pol polyprotein from transposon TNT 1-94</fullName>
    </submittedName>
</protein>
<evidence type="ECO:0000256" key="2">
    <source>
        <dbReference type="SAM" id="MobiDB-lite"/>
    </source>
</evidence>
<dbReference type="PROSITE" id="PS00141">
    <property type="entry name" value="ASP_PROTEASE"/>
    <property type="match status" value="1"/>
</dbReference>
<feature type="domain" description="CCHC-type" evidence="3">
    <location>
        <begin position="2211"/>
        <end position="2224"/>
    </location>
</feature>
<feature type="compositionally biased region" description="Basic and acidic residues" evidence="2">
    <location>
        <begin position="283"/>
        <end position="292"/>
    </location>
</feature>
<dbReference type="SMART" id="SM00343">
    <property type="entry name" value="ZnF_C2HC"/>
    <property type="match status" value="1"/>
</dbReference>
<dbReference type="PANTHER" id="PTHR11439">
    <property type="entry name" value="GAG-POL-RELATED RETROTRANSPOSON"/>
    <property type="match status" value="1"/>
</dbReference>
<dbReference type="InterPro" id="IPR001969">
    <property type="entry name" value="Aspartic_peptidase_AS"/>
</dbReference>
<dbReference type="PANTHER" id="PTHR11439:SF463">
    <property type="entry name" value="REVERSE TRANSCRIPTASE TY1_COPIA-TYPE DOMAIN-CONTAINING PROTEIN"/>
    <property type="match status" value="1"/>
</dbReference>
<dbReference type="InterPro" id="IPR001878">
    <property type="entry name" value="Znf_CCHC"/>
</dbReference>
<dbReference type="PROSITE" id="PS50158">
    <property type="entry name" value="ZF_CCHC"/>
    <property type="match status" value="1"/>
</dbReference>
<dbReference type="CDD" id="cd09272">
    <property type="entry name" value="RNase_HI_RT_Ty1"/>
    <property type="match status" value="2"/>
</dbReference>
<organism evidence="5 6">
    <name type="scientific">Symbiodinium microadriaticum</name>
    <name type="common">Dinoflagellate</name>
    <name type="synonym">Zooxanthella microadriatica</name>
    <dbReference type="NCBI Taxonomy" id="2951"/>
    <lineage>
        <taxon>Eukaryota</taxon>
        <taxon>Sar</taxon>
        <taxon>Alveolata</taxon>
        <taxon>Dinophyceae</taxon>
        <taxon>Suessiales</taxon>
        <taxon>Symbiodiniaceae</taxon>
        <taxon>Symbiodinium</taxon>
    </lineage>
</organism>
<dbReference type="Pfam" id="PF07727">
    <property type="entry name" value="RVT_2"/>
    <property type="match status" value="1"/>
</dbReference>
<dbReference type="OrthoDB" id="413361at2759"/>
<gene>
    <name evidence="5" type="ORF">AK812_SmicGene25746</name>
</gene>
<feature type="region of interest" description="Disordered" evidence="2">
    <location>
        <begin position="1656"/>
        <end position="1697"/>
    </location>
</feature>
<dbReference type="GO" id="GO:0006508">
    <property type="term" value="P:proteolysis"/>
    <property type="evidence" value="ECO:0007669"/>
    <property type="project" value="InterPro"/>
</dbReference>
<dbReference type="GO" id="GO:0003676">
    <property type="term" value="F:nucleic acid binding"/>
    <property type="evidence" value="ECO:0007669"/>
    <property type="project" value="InterPro"/>
</dbReference>
<feature type="compositionally biased region" description="Basic and acidic residues" evidence="2">
    <location>
        <begin position="2180"/>
        <end position="2197"/>
    </location>
</feature>
<feature type="domain" description="Peptidase A2" evidence="4">
    <location>
        <begin position="2365"/>
        <end position="2380"/>
    </location>
</feature>
<feature type="region of interest" description="Disordered" evidence="2">
    <location>
        <begin position="657"/>
        <end position="683"/>
    </location>
</feature>
<feature type="compositionally biased region" description="Basic and acidic residues" evidence="2">
    <location>
        <begin position="433"/>
        <end position="443"/>
    </location>
</feature>
<dbReference type="Proteomes" id="UP000186817">
    <property type="component" value="Unassembled WGS sequence"/>
</dbReference>
<feature type="region of interest" description="Disordered" evidence="2">
    <location>
        <begin position="409"/>
        <end position="458"/>
    </location>
</feature>
<feature type="compositionally biased region" description="Low complexity" evidence="2">
    <location>
        <begin position="423"/>
        <end position="432"/>
    </location>
</feature>
<dbReference type="GO" id="GO:0008270">
    <property type="term" value="F:zinc ion binding"/>
    <property type="evidence" value="ECO:0007669"/>
    <property type="project" value="UniProtKB-KW"/>
</dbReference>
<evidence type="ECO:0000313" key="6">
    <source>
        <dbReference type="Proteomes" id="UP000186817"/>
    </source>
</evidence>
<accession>A0A1Q9DBA4</accession>
<dbReference type="PROSITE" id="PS50175">
    <property type="entry name" value="ASP_PROT_RETROV"/>
    <property type="match status" value="1"/>
</dbReference>
<feature type="compositionally biased region" description="Low complexity" evidence="2">
    <location>
        <begin position="371"/>
        <end position="392"/>
    </location>
</feature>
<feature type="region of interest" description="Disordered" evidence="2">
    <location>
        <begin position="2598"/>
        <end position="2716"/>
    </location>
</feature>
<feature type="compositionally biased region" description="Gly residues" evidence="2">
    <location>
        <begin position="3431"/>
        <end position="3440"/>
    </location>
</feature>
<name>A0A1Q9DBA4_SYMMI</name>
<sequence>MSGEESEDSQILPEEPEVLSSPEPEVLSSPEFWTAGLGGPVSAPPPPIPVPGDLTATPAVKASKAQQRREVEELARTDEVLGEGSNYFWRGRVAPLTSAQAALRDQGFRVGPLSAYFAGGTQQPITPPKAVSHAASSARAAASTMAVEDSEDEAWGTWRRLQSAWWLQWKPLTYEKSTELGKAAPTTTPPKAAPKVLVDRLQAELGKAAPTTPPKTAPKVLGLSGSSTVEAPTLEVEASALEVEEEGVVEGLEFASQFSPPCGTERQYLDMGPGQPTSPTTGRGEESEDSRTLKAAKSAARRLLEDLVREHERLDTLEPPTASHMPFSALEGARLGFLDPQQIQEFTQRANAAEKYGKDEAIGSSNGTTASRTCPSSTYSTSTTSRSVSGASRSFSTVPAYVDYAVSGSSGAPGSDDVSASCGAPDADGAKAGPHDGQMDRSGHTGPHRGTKAGSHSGAEGVFYSGANGGSYDGTAAFSNDGTAAFSYDGTATFSDHDAAIFSKGGATAGYNYSYGARTLDIDDSSGTARGIGTTSFANNGPTYATSGPTYASGELIDTSNHGDDGSKDVTIVEDGETQTFTHGTRLVAIVHVPTYCIGAAATYSLRTLKEIASTNELHAKGVSGLKLLANDALKMAYPVTYSSNLLPSLAEVNPDEPDYVTRRQGEEAAPSPFDVSADPSPQEDFPLEYLPGGDVEMDQVDVEDYTVPMEMAVTPEALDGQGMLHHMCAVIPHQKHHLSPCEYDDVGLFASQLKRKTPAQHGNPDEGVVMPFGDREVWIIKPTSVVDDVSGLPLDPEKTWVGMQKEVAAMHSLGVGNVRSYQEVKAGTTNALAARSAFKGNTLSLDALVFRIDDGSDDGKLRLERPAPVPSQPEPLEPPPVPLAPVLGSVASAAPSSRPTLLLDRGDRRPPVASPMDVAGTDPPTTPDSPDLDLSPSGPSGPVPDETLLEDLLPRPGGDASSSAVAPDPKRPRLRSVTIRSLQGSEELLRCILMKSFLLQAYEDELTELLHESDEVELTADGIPKCLIRDLSDHEPVLDAEELAEVDRHACLYEVKRLTGLSVLCEVPGPLPGHRTLSTKFVVTWRQKVISGRECWLRRARLVAREFAFLDPHREGLFSPASSAIALKIIPGWSLMTVDVADAYLTCDQGEPTITSVRLPPRQLQHRANATDAKQPSVLKFPQQQGGALLHVDDMLAAGVKSVLEDCCSQLRKKYKISVQWVNEVNDELTFLKKRHLLISDGELCIHVQGKHLDRLLELTCLDKAKLRSRQAPMPTGALPTESENDPLLSDAEADMTEAQYAIRHLASSMSKPTKGSWSLLRHLVAYLQQHHGHCHCLTRAEPGRGLLVQLDNENVIEAFSDSDWAGCRKTRKSVSGSAFTINSQLVYSASRSQRLIALSSAEAEYHAAISCSIDGILIRSMVEYLFPNPTAPLRILVDNQAARSMMQRQGAGKIRHIHARLLWIQQRVQLGEIVVGPVPTAVNIADLMTKSLSPSRIKFLLHMMNIRDSENGYEAVGAEEAAAQSRMIKICRVHKQVKSVVSHADENMICMLQAFLVAMQAARTLGADEPNEGNDDEDLNGASSYSQQVLTMIFQVFAYAAAFAESYPSFLSAALQVVVICMVLFLASCLFRRDMQPTVNVTVSVDSNRDCPGGMAFDKPLGPTPGGGAPGTPQQPMQCTTSGEESSHDSSFDPDQWITDAAKEARVRRKAEHFGAASKVRSSPKTYAGDDDRSGMPGSSSDQGQLPKPPGARRREVLNEVWVASRQGRRYHRIGCGKLHAASEVVALTRAEAIQPIWNANLHILDANPQEYAKRNSQPGNWRTAKIGQRKLDMSTPVFVREQVLEDHQTEKPEGLAKVSVCSTPEELVQCATVHPVEDYKPLPETTEKSLVLRFRVPPIFLSVYQEEFQDREEELSQFTEWSWQFKQYVRVISPNMFALLETVESDLEVENDHSIMSDEDVEMSKQLYALLASLLRERPVQILKAITDGNGCEVWRTLVRALAPSSKARSLALLGAISQFPMMTNSNYHEQILKLEELCRKYEQSSSKTVDAELKAAILLRSLPASLRTRVSVNCSESATYDQLREVILRYERATQKWTTQLVSGPSTSATDTSAPMEIDQVWNAKGKHPKGKGKGGDVWRPPYNPKGGKDHKGKGKHYNQDYMKGKVGKPKGSPKGGKDGKGKSKGSHNDYSKGKGKGKMSVSYNNCKICGKPGHWSNECWMKKVNQVNNPGPGSQNATPPSSSHAGTPSVSLQSTATATVKRVFNLADESDALQFPFEVVEEVGDEEWWCYHVSVVECEHYDISSDVDLLDAETGELIENFDLSVSDACPGDEEWVKEHVQMVQQEPEPGEGWKPEGSRVEIVLDSGADVSVMPEQWLQLELGHAVPTVLQVVAQRMEFELLNEIHMVVGGLSYRLVDAGLQADEGMPDDTNLEAEAVLGLRDIGSTLLQQVKHHGFELHVNPELIPWAYVHAATLHNCYAVSAGNTPYERAFQAAFQVKYNGRLAMWGETVLFSLAEPHRKKGRPKFANGVFLGKTMLNDLNICGTALGVYLSPTVKRLPESQQWDRVMLKEVQGKPWRYGLATMGLKLVPGLRDRKPRPEPMVGLPIPVHPLPPPDGEGAGDEAASDPPTEDARSDALSSDGGSEKPGGDPSESKREHESSTSAMEEESQQPFSPVPDETTLQAFAESRGEKREGPQLGPAEDQPTKKIRAVKVGGTEYFVADEDMEDWWQGVEFDAQYYDDDWLDFSPVDDPEVTWENQGEADGPPTVRGEQLEKIEAESRQRELSRLLEMGVLEAMDLDPPEEKTLKCRYVYDWRFRQQQWVRRARLVCKQLKIWSPYRQDTYAPSTCPSMLRLLPHMFVSTPNWILRSFDVSDAFLMVRQRDELYIRLDDVVYRVWKCLPGQQMAPVYWHDEVSGDLKECGLLGNAACPVVYGGENQAATVHVDDGLLGGYESCVAKTVETLKAKYKLECSPPLKNVGDQLRFLKRTLEVVPEGLKINVDPKYVEKVIKILGIVNPRHWKVPASTDLTGADDTEKLNELWAGRFRAALGCLLYLAPDRPDAQFTIGVLARGMSSPASKQLRHVKYLAEYLFHTRDYSLILRWSHPGRSFLDETPRLKPRLDDEEFGPRFRLLEAVSDADWAGSYDRKSVTSGHIFLDGNLMYSYSRRQASISLSSCESELIASTSAIAEALFLKNILASLTPDEVRLTARLDSSSARALLAKAGVSRVRHLDTRLLWTQSLVKEKTVDVKPVSTLLNTSDIGTKALTSDRVKYLLYLLGMYNHDGLIEPAKFPKRPGQCHRTLEASEVLRIITATLALSQPATAAACGMSAGGAHASLLEFGQEIFMRHYEAATFLVLSMVMIAMVMAMAPKWQKRRWGRNQEAEEPVENNNTVQDRIHAWFTYQLGDELLQGEPDRPGDPGQGVQGGQGDPAAQGRPASSTTGSQDVHMDPQDHGLGDYVEPSWLVCSRPNSDDDEAAATEAYVHTYVADQVELGHGGQGSARTQLPLVPGRVYMIGEPRKKKAYHTFECGMVQKWMRDLPSNVREVTKVRSAVQRLLDGSLALADADELLLSVRQPADFAAALSLRLLLDGREEDEEDEANEGLLASWQGRPVNTLRLNASHDDFDKIPSPIAALRRSAFKRAAAQLKALSFGGCSAGRGGGAFVAIWQRLLLSPDFAAKHMLIVDDFACLWQSVDDPRRTFAEANQQIMALAQSIASPNLQSLLVRLLLLPDFAEKPMLIVDDFARLWQSVDDPRQTFAEANQQIMALAQSIASPNLQHELNELGLSCRPQRKDPGAAAGAFNFIANMLKQSAWGTSSALGYVVSRGSNALLALSAAQLQSVGVDVPMPQIVEEVVHLPDIITQTRVLHQLVEQVVEVPAPTTQEEFVHVPDIITHTRALHHHVEQVVEVPAPMTQEEVMHVPGIITQTRVLHEHVEQVVEVPAPTTQEEVVHVYDIITQTRVLHQHVEQVVEAPMTQEEVVNVPDISTQTRVPAPTTQEEVMHVPDIFTQTRVLHQHVEQVVEVPAPTRQEEVVSVPDIITQTPLLHQHVEQVIEVPAPTTQEEVVHVPGIITQTSVLLLVVLALHLIHGVSLHILGQEKAATPNPWIRGFA</sequence>
<evidence type="ECO:0000259" key="4">
    <source>
        <dbReference type="PROSITE" id="PS50175"/>
    </source>
</evidence>
<dbReference type="GO" id="GO:0004190">
    <property type="term" value="F:aspartic-type endopeptidase activity"/>
    <property type="evidence" value="ECO:0007669"/>
    <property type="project" value="InterPro"/>
</dbReference>
<feature type="region of interest" description="Disordered" evidence="2">
    <location>
        <begin position="857"/>
        <end position="974"/>
    </location>
</feature>
<feature type="compositionally biased region" description="Low complexity" evidence="2">
    <location>
        <begin position="921"/>
        <end position="941"/>
    </location>
</feature>
<keyword evidence="1" id="KW-0479">Metal-binding</keyword>
<comment type="caution">
    <text evidence="5">The sequence shown here is derived from an EMBL/GenBank/DDBJ whole genome shotgun (WGS) entry which is preliminary data.</text>
</comment>
<feature type="region of interest" description="Disordered" evidence="2">
    <location>
        <begin position="2128"/>
        <end position="2203"/>
    </location>
</feature>
<feature type="region of interest" description="Disordered" evidence="2">
    <location>
        <begin position="3420"/>
        <end position="3466"/>
    </location>
</feature>
<reference evidence="5 6" key="1">
    <citation type="submission" date="2016-02" db="EMBL/GenBank/DDBJ databases">
        <title>Genome analysis of coral dinoflagellate symbionts highlights evolutionary adaptations to a symbiotic lifestyle.</title>
        <authorList>
            <person name="Aranda M."/>
            <person name="Li Y."/>
            <person name="Liew Y.J."/>
            <person name="Baumgarten S."/>
            <person name="Simakov O."/>
            <person name="Wilson M."/>
            <person name="Piel J."/>
            <person name="Ashoor H."/>
            <person name="Bougouffa S."/>
            <person name="Bajic V.B."/>
            <person name="Ryu T."/>
            <person name="Ravasi T."/>
            <person name="Bayer T."/>
            <person name="Micklem G."/>
            <person name="Kim H."/>
            <person name="Bhak J."/>
            <person name="Lajeunesse T.C."/>
            <person name="Voolstra C.R."/>
        </authorList>
    </citation>
    <scope>NUCLEOTIDE SEQUENCE [LARGE SCALE GENOMIC DNA]</scope>
    <source>
        <strain evidence="5 6">CCMP2467</strain>
    </source>
</reference>
<feature type="region of interest" description="Disordered" evidence="2">
    <location>
        <begin position="259"/>
        <end position="298"/>
    </location>
</feature>
<dbReference type="EMBL" id="LSRX01000621">
    <property type="protein sequence ID" value="OLP92461.1"/>
    <property type="molecule type" value="Genomic_DNA"/>
</dbReference>
<evidence type="ECO:0000313" key="5">
    <source>
        <dbReference type="EMBL" id="OLP92461.1"/>
    </source>
</evidence>
<feature type="region of interest" description="Disordered" evidence="2">
    <location>
        <begin position="1711"/>
        <end position="1756"/>
    </location>
</feature>
<evidence type="ECO:0000256" key="1">
    <source>
        <dbReference type="PROSITE-ProRule" id="PRU00047"/>
    </source>
</evidence>
<evidence type="ECO:0000259" key="3">
    <source>
        <dbReference type="PROSITE" id="PS50158"/>
    </source>
</evidence>
<feature type="region of interest" description="Disordered" evidence="2">
    <location>
        <begin position="359"/>
        <end position="392"/>
    </location>
</feature>
<keyword evidence="1" id="KW-0862">Zinc</keyword>
<feature type="compositionally biased region" description="Basic and acidic residues" evidence="2">
    <location>
        <begin position="2650"/>
        <end position="2667"/>
    </location>
</feature>
<feature type="compositionally biased region" description="Basic and acidic residues" evidence="2">
    <location>
        <begin position="857"/>
        <end position="866"/>
    </location>
</feature>
<proteinExistence type="predicted"/>
<keyword evidence="6" id="KW-1185">Reference proteome</keyword>
<dbReference type="InterPro" id="IPR013103">
    <property type="entry name" value="RVT_2"/>
</dbReference>
<feature type="compositionally biased region" description="Low complexity" evidence="2">
    <location>
        <begin position="18"/>
        <end position="31"/>
    </location>
</feature>
<keyword evidence="1" id="KW-0863">Zinc-finger</keyword>
<dbReference type="InterPro" id="IPR001995">
    <property type="entry name" value="Peptidase_A2_cat"/>
</dbReference>
<feature type="region of interest" description="Disordered" evidence="2">
    <location>
        <begin position="2231"/>
        <end position="2258"/>
    </location>
</feature>